<evidence type="ECO:0000256" key="10">
    <source>
        <dbReference type="ARBA" id="ARBA00022741"/>
    </source>
</evidence>
<feature type="binding site" evidence="16">
    <location>
        <position position="63"/>
    </location>
    <ligand>
        <name>a divalent metal cation</name>
        <dbReference type="ChEBI" id="CHEBI:60240"/>
    </ligand>
</feature>
<dbReference type="Gene3D" id="3.40.1310.20">
    <property type="match status" value="1"/>
</dbReference>
<keyword evidence="8" id="KW-0540">Nuclease</keyword>
<keyword evidence="9 16" id="KW-0479">Metal-binding</keyword>
<name>E5DE94_9GEMI</name>
<evidence type="ECO:0000256" key="5">
    <source>
        <dbReference type="ARBA" id="ARBA00022679"/>
    </source>
</evidence>
<evidence type="ECO:0000256" key="1">
    <source>
        <dbReference type="ARBA" id="ARBA00004147"/>
    </source>
</evidence>
<dbReference type="GO" id="GO:0006260">
    <property type="term" value="P:DNA replication"/>
    <property type="evidence" value="ECO:0007669"/>
    <property type="project" value="UniProtKB-KW"/>
</dbReference>
<dbReference type="Pfam" id="PF00799">
    <property type="entry name" value="Gemini_AL1"/>
    <property type="match status" value="1"/>
</dbReference>
<evidence type="ECO:0000313" key="20">
    <source>
        <dbReference type="EMBL" id="ADQ52697.1"/>
    </source>
</evidence>
<comment type="cofactor">
    <cofactor evidence="16">
        <name>Mg(2+)</name>
        <dbReference type="ChEBI" id="CHEBI:18420"/>
    </cofactor>
    <cofactor evidence="16">
        <name>Mn(2+)</name>
        <dbReference type="ChEBI" id="CHEBI:29035"/>
    </cofactor>
    <text evidence="16">Divalent metal cations, possibly Mg(2+) or Mn(2+).</text>
</comment>
<feature type="domain" description="CRESS-DNA virus Rep endonuclease" evidence="19">
    <location>
        <begin position="12"/>
        <end position="114"/>
    </location>
</feature>
<accession>E5DE94</accession>
<dbReference type="PRINTS" id="PR00229">
    <property type="entry name" value="GEMCOATMSVL1"/>
</dbReference>
<keyword evidence="7" id="KW-0235">DNA replication</keyword>
<dbReference type="EMBL" id="GU256532">
    <property type="protein sequence ID" value="ADQ52697.1"/>
    <property type="molecule type" value="Genomic_DNA"/>
</dbReference>
<dbReference type="KEGG" id="vg:9989641"/>
<dbReference type="InterPro" id="IPR001146">
    <property type="entry name" value="Gemini_AL1_MSV"/>
</dbReference>
<dbReference type="GO" id="GO:0042025">
    <property type="term" value="C:host cell nucleus"/>
    <property type="evidence" value="ECO:0007669"/>
    <property type="project" value="UniProtKB-SubCell"/>
</dbReference>
<comment type="subunit">
    <text evidence="17">Homooligomer.</text>
</comment>
<evidence type="ECO:0000256" key="3">
    <source>
        <dbReference type="ARBA" id="ARBA00022491"/>
    </source>
</evidence>
<dbReference type="RefSeq" id="YP_004046664.1">
    <property type="nucleotide sequence ID" value="NC_014739.1"/>
</dbReference>
<keyword evidence="14" id="KW-0238">DNA-binding</keyword>
<dbReference type="GeneID" id="9989641"/>
<dbReference type="InterPro" id="IPR001191">
    <property type="entry name" value="Gemini_AL1_REP"/>
</dbReference>
<comment type="similarity">
    <text evidence="2 17">Belongs to the geminiviridae Rep protein family.</text>
</comment>
<evidence type="ECO:0000256" key="7">
    <source>
        <dbReference type="ARBA" id="ARBA00022705"/>
    </source>
</evidence>
<feature type="compositionally biased region" description="Low complexity" evidence="18">
    <location>
        <begin position="261"/>
        <end position="290"/>
    </location>
</feature>
<feature type="region of interest" description="Disordered" evidence="18">
    <location>
        <begin position="233"/>
        <end position="296"/>
    </location>
</feature>
<dbReference type="GO" id="GO:0005198">
    <property type="term" value="F:structural molecule activity"/>
    <property type="evidence" value="ECO:0007669"/>
    <property type="project" value="InterPro"/>
</dbReference>
<feature type="binding site" evidence="16">
    <location>
        <position position="53"/>
    </location>
    <ligand>
        <name>a divalent metal cation</name>
        <dbReference type="ChEBI" id="CHEBI:60240"/>
    </ligand>
</feature>
<evidence type="ECO:0000256" key="17">
    <source>
        <dbReference type="RuleBase" id="RU361249"/>
    </source>
</evidence>
<evidence type="ECO:0000256" key="13">
    <source>
        <dbReference type="ARBA" id="ARBA00023124"/>
    </source>
</evidence>
<keyword evidence="4 17" id="KW-1048">Host nucleus</keyword>
<feature type="binding site" evidence="16">
    <location>
        <position position="105"/>
    </location>
    <ligand>
        <name>a divalent metal cation</name>
        <dbReference type="ChEBI" id="CHEBI:60240"/>
    </ligand>
</feature>
<organism evidence="20 21">
    <name type="scientific">Chickpea redleaf virus</name>
    <dbReference type="NCBI Taxonomy" id="887827"/>
    <lineage>
        <taxon>Viruses</taxon>
        <taxon>Monodnaviria</taxon>
        <taxon>Shotokuvirae</taxon>
        <taxon>Cressdnaviricota</taxon>
        <taxon>Repensiviricetes</taxon>
        <taxon>Geplafuvirales</taxon>
        <taxon>Geminiviridae</taxon>
        <taxon>Mastrevirus</taxon>
        <taxon>Mastrevirus rubrumprimi</taxon>
    </lineage>
</organism>
<feature type="binding site" evidence="16">
    <location>
        <position position="61"/>
    </location>
    <ligand>
        <name>a divalent metal cation</name>
        <dbReference type="ChEBI" id="CHEBI:60240"/>
    </ligand>
</feature>
<keyword evidence="6" id="KW-0548">Nucleotidyltransferase</keyword>
<evidence type="ECO:0000256" key="8">
    <source>
        <dbReference type="ARBA" id="ARBA00022722"/>
    </source>
</evidence>
<protein>
    <recommendedName>
        <fullName evidence="17">Replication-associated protein</fullName>
        <shortName evidence="17">Rep</shortName>
        <ecNumber evidence="17">3.1.21.-</ecNumber>
    </recommendedName>
</protein>
<keyword evidence="13" id="KW-0190">Covalent protein-DNA linkage</keyword>
<evidence type="ECO:0000256" key="16">
    <source>
        <dbReference type="PIRSR" id="PIRSR601191-2"/>
    </source>
</evidence>
<dbReference type="GO" id="GO:0016888">
    <property type="term" value="F:DNA endonuclease activity, producing 5'-phosphomonoesters"/>
    <property type="evidence" value="ECO:0007669"/>
    <property type="project" value="InterPro"/>
</dbReference>
<feature type="active site" description="For DNA cleavage activity" evidence="15">
    <location>
        <position position="101"/>
    </location>
</feature>
<dbReference type="OrthoDB" id="9195at10239"/>
<feature type="compositionally biased region" description="Polar residues" evidence="18">
    <location>
        <begin position="233"/>
        <end position="245"/>
    </location>
</feature>
<keyword evidence="21" id="KW-1185">Reference proteome</keyword>
<evidence type="ECO:0000256" key="11">
    <source>
        <dbReference type="ARBA" id="ARBA00022759"/>
    </source>
</evidence>
<keyword evidence="5" id="KW-0808">Transferase</keyword>
<keyword evidence="10" id="KW-0547">Nucleotide-binding</keyword>
<evidence type="ECO:0000256" key="2">
    <source>
        <dbReference type="ARBA" id="ARBA00006240"/>
    </source>
</evidence>
<reference evidence="20 21" key="1">
    <citation type="journal article" date="2010" name="Arch. Virol.">
        <title>Two novel mastreviruses from chickpea (Cicer arietinum) in Australia.</title>
        <authorList>
            <person name="Thomas J.E."/>
            <person name="Parry J.N."/>
            <person name="Schwinghamer M.W."/>
            <person name="Dann E.K."/>
        </authorList>
    </citation>
    <scope>NUCLEOTIDE SEQUENCE [LARGE SCALE GENOMIC DNA]</scope>
    <source>
        <strain evidence="20">Qld 22</strain>
    </source>
</reference>
<evidence type="ECO:0000256" key="18">
    <source>
        <dbReference type="SAM" id="MobiDB-lite"/>
    </source>
</evidence>
<dbReference type="InterPro" id="IPR049912">
    <property type="entry name" value="CRESS_DNA_REP"/>
</dbReference>
<dbReference type="GO" id="GO:0016779">
    <property type="term" value="F:nucleotidyltransferase activity"/>
    <property type="evidence" value="ECO:0007669"/>
    <property type="project" value="UniProtKB-KW"/>
</dbReference>
<keyword evidence="3" id="KW-0678">Repressor</keyword>
<evidence type="ECO:0000256" key="6">
    <source>
        <dbReference type="ARBA" id="ARBA00022695"/>
    </source>
</evidence>
<dbReference type="GO" id="GO:0046872">
    <property type="term" value="F:metal ion binding"/>
    <property type="evidence" value="ECO:0007669"/>
    <property type="project" value="UniProtKB-KW"/>
</dbReference>
<evidence type="ECO:0000259" key="19">
    <source>
        <dbReference type="PROSITE" id="PS52020"/>
    </source>
</evidence>
<comment type="subcellular location">
    <subcellularLocation>
        <location evidence="1 17">Host nucleus</location>
    </subcellularLocation>
</comment>
<evidence type="ECO:0000313" key="21">
    <source>
        <dbReference type="Proteomes" id="UP000203047"/>
    </source>
</evidence>
<dbReference type="Pfam" id="PF08283">
    <property type="entry name" value="Gemini_AL1_M"/>
    <property type="match status" value="1"/>
</dbReference>
<dbReference type="SUPFAM" id="SSF55464">
    <property type="entry name" value="Origin of replication-binding domain, RBD-like"/>
    <property type="match status" value="1"/>
</dbReference>
<evidence type="ECO:0000256" key="12">
    <source>
        <dbReference type="ARBA" id="ARBA00022801"/>
    </source>
</evidence>
<dbReference type="GO" id="GO:0003677">
    <property type="term" value="F:DNA binding"/>
    <property type="evidence" value="ECO:0007669"/>
    <property type="project" value="UniProtKB-KW"/>
</dbReference>
<dbReference type="PRINTS" id="PR00227">
    <property type="entry name" value="GEMCOATAL1"/>
</dbReference>
<dbReference type="Proteomes" id="UP000203047">
    <property type="component" value="Segment"/>
</dbReference>
<dbReference type="InterPro" id="IPR022692">
    <property type="entry name" value="Gemini_AL1_REP_central"/>
</dbReference>
<proteinExistence type="inferred from homology"/>
<dbReference type="EC" id="3.1.21.-" evidence="17"/>
<evidence type="ECO:0000256" key="14">
    <source>
        <dbReference type="ARBA" id="ARBA00023125"/>
    </source>
</evidence>
<evidence type="ECO:0000256" key="4">
    <source>
        <dbReference type="ARBA" id="ARBA00022562"/>
    </source>
</evidence>
<dbReference type="PROSITE" id="PS52020">
    <property type="entry name" value="CRESS_DNA_REP"/>
    <property type="match status" value="1"/>
</dbReference>
<dbReference type="GO" id="GO:0000166">
    <property type="term" value="F:nucleotide binding"/>
    <property type="evidence" value="ECO:0007669"/>
    <property type="project" value="UniProtKB-KW"/>
</dbReference>
<sequence>MPRLNKKTSNFRFQSKYVFLTYPHCNSNPEALRDYLWEKLTRFIIFFIAVASEVHQDGSPHLHCLIQLTNKPNISDASFFDFEGNHPNIQPARNSEQVLDYISKDGNIITKGEFKKHRVSPTKHDERWRTIINTATSKEHYLGMIRDQFPHEWASKLQWFEYSANKLFPDVEPPYQSPFPEASLQCHEEIQDWLNRDLYLVSVEAYTLIHPNLNTQTATEDLIWMDHYTRNPNNSDIEGSPSTYVDQPEQERHPGQGLSGGTTTSTEEWTSQPTTNRQHTTSSTTSHSSSARTGNN</sequence>
<evidence type="ECO:0000256" key="15">
    <source>
        <dbReference type="PIRSR" id="PIRSR601191-1"/>
    </source>
</evidence>
<keyword evidence="11" id="KW-0255">Endonuclease</keyword>
<evidence type="ECO:0000256" key="9">
    <source>
        <dbReference type="ARBA" id="ARBA00022723"/>
    </source>
</evidence>
<keyword evidence="12 17" id="KW-0378">Hydrolase</keyword>